<dbReference type="PANTHER" id="PTHR45727">
    <property type="entry name" value="NPC INTRACELLULAR CHOLESTEROL TRANSPORTER 1"/>
    <property type="match status" value="1"/>
</dbReference>
<evidence type="ECO:0000313" key="4">
    <source>
        <dbReference type="EMBL" id="GFS83730.1"/>
    </source>
</evidence>
<feature type="signal peptide" evidence="2">
    <location>
        <begin position="1"/>
        <end position="20"/>
    </location>
</feature>
<keyword evidence="1" id="KW-1133">Transmembrane helix</keyword>
<feature type="transmembrane region" description="Helical" evidence="1">
    <location>
        <begin position="399"/>
        <end position="420"/>
    </location>
</feature>
<dbReference type="GO" id="GO:0042632">
    <property type="term" value="P:cholesterol homeostasis"/>
    <property type="evidence" value="ECO:0007669"/>
    <property type="project" value="TreeGrafter"/>
</dbReference>
<gene>
    <name evidence="4" type="primary">NPC1L1</name>
    <name evidence="4" type="ORF">NPIL_647321</name>
</gene>
<dbReference type="OrthoDB" id="6510177at2759"/>
<keyword evidence="1" id="KW-0812">Transmembrane</keyword>
<evidence type="ECO:0000256" key="1">
    <source>
        <dbReference type="SAM" id="Phobius"/>
    </source>
</evidence>
<comment type="caution">
    <text evidence="4">The sequence shown here is derived from an EMBL/GenBank/DDBJ whole genome shotgun (WGS) entry which is preliminary data.</text>
</comment>
<keyword evidence="2" id="KW-0732">Signal</keyword>
<feature type="transmembrane region" description="Helical" evidence="1">
    <location>
        <begin position="293"/>
        <end position="312"/>
    </location>
</feature>
<dbReference type="InterPro" id="IPR032190">
    <property type="entry name" value="NPC1_N"/>
</dbReference>
<dbReference type="PANTHER" id="PTHR45727:SF2">
    <property type="entry name" value="NPC INTRACELLULAR CHOLESTEROL TRANSPORTER 1"/>
    <property type="match status" value="1"/>
</dbReference>
<organism evidence="4 5">
    <name type="scientific">Nephila pilipes</name>
    <name type="common">Giant wood spider</name>
    <name type="synonym">Nephila maculata</name>
    <dbReference type="NCBI Taxonomy" id="299642"/>
    <lineage>
        <taxon>Eukaryota</taxon>
        <taxon>Metazoa</taxon>
        <taxon>Ecdysozoa</taxon>
        <taxon>Arthropoda</taxon>
        <taxon>Chelicerata</taxon>
        <taxon>Arachnida</taxon>
        <taxon>Araneae</taxon>
        <taxon>Araneomorphae</taxon>
        <taxon>Entelegynae</taxon>
        <taxon>Araneoidea</taxon>
        <taxon>Nephilidae</taxon>
        <taxon>Nephila</taxon>
    </lineage>
</organism>
<proteinExistence type="predicted"/>
<feature type="domain" description="Niemann-Pick C1 N-terminal" evidence="3">
    <location>
        <begin position="26"/>
        <end position="287"/>
    </location>
</feature>
<accession>A0A8X6T702</accession>
<dbReference type="Pfam" id="PF16414">
    <property type="entry name" value="NPC1_N"/>
    <property type="match status" value="1"/>
</dbReference>
<keyword evidence="1" id="KW-0472">Membrane</keyword>
<evidence type="ECO:0000259" key="3">
    <source>
        <dbReference type="Pfam" id="PF16414"/>
    </source>
</evidence>
<dbReference type="GO" id="GO:0030299">
    <property type="term" value="P:intestinal cholesterol absorption"/>
    <property type="evidence" value="ECO:0007669"/>
    <property type="project" value="TreeGrafter"/>
</dbReference>
<dbReference type="GO" id="GO:0005886">
    <property type="term" value="C:plasma membrane"/>
    <property type="evidence" value="ECO:0007669"/>
    <property type="project" value="TreeGrafter"/>
</dbReference>
<protein>
    <submittedName>
        <fullName evidence="4">NPC1-like intracellular cholesterol transporter 1</fullName>
    </submittedName>
</protein>
<keyword evidence="5" id="KW-1185">Reference proteome</keyword>
<reference evidence="4" key="1">
    <citation type="submission" date="2020-08" db="EMBL/GenBank/DDBJ databases">
        <title>Multicomponent nature underlies the extraordinary mechanical properties of spider dragline silk.</title>
        <authorList>
            <person name="Kono N."/>
            <person name="Nakamura H."/>
            <person name="Mori M."/>
            <person name="Yoshida Y."/>
            <person name="Ohtoshi R."/>
            <person name="Malay A.D."/>
            <person name="Moran D.A.P."/>
            <person name="Tomita M."/>
            <person name="Numata K."/>
            <person name="Arakawa K."/>
        </authorList>
    </citation>
    <scope>NUCLEOTIDE SEQUENCE</scope>
</reference>
<dbReference type="EMBL" id="BMAW01098231">
    <property type="protein sequence ID" value="GFS83730.1"/>
    <property type="molecule type" value="Genomic_DNA"/>
</dbReference>
<dbReference type="GO" id="GO:0015485">
    <property type="term" value="F:cholesterol binding"/>
    <property type="evidence" value="ECO:0007669"/>
    <property type="project" value="TreeGrafter"/>
</dbReference>
<name>A0A8X6T702_NEPPI</name>
<evidence type="ECO:0000313" key="5">
    <source>
        <dbReference type="Proteomes" id="UP000887013"/>
    </source>
</evidence>
<sequence>MCSILVLVIFLSSFHQVIHSISPQPGHCVMRNQCKGKFGPTPCVYNGPPKPLDTDVPIDDDMTSLQLLNKLCPEFVHDDDPHVCCTTKQLLAFQEQLGIAEAAGFARCPSCHHNFRQLICFMSCAPWQSRFLNVTKSQWFKTDDGTREVEVVEEIAYHVSELYAYSLYDSCKDLQGLIPGTLFMDFACGSWGSSKCSAENFLDFAGSTPEEGAYSPFKCKYIFHVANEVEVNGHTIYPMKEPHFKCSESPSPDLEVCSCYDCKESCSALSLTPPDIPTIPEPFHIFKRDGPTVVATLIFILFVITITLIFCCHKNPGYSTHQPFSVPASPSGVNLGSLEEIEPLRSKSIPIPTSRTEHRRFSKKLTKIPSKFQMLGSWLENHLETQFMSWGLFVSRKPITIMVLSLFVCSVFSLGLFLNFDVTTNPVDLWVSPGSEARKDMEDYNKHFG</sequence>
<dbReference type="GO" id="GO:0015918">
    <property type="term" value="P:sterol transport"/>
    <property type="evidence" value="ECO:0007669"/>
    <property type="project" value="TreeGrafter"/>
</dbReference>
<feature type="chain" id="PRO_5036461485" evidence="2">
    <location>
        <begin position="21"/>
        <end position="449"/>
    </location>
</feature>
<evidence type="ECO:0000256" key="2">
    <source>
        <dbReference type="SAM" id="SignalP"/>
    </source>
</evidence>
<dbReference type="AlphaFoldDB" id="A0A8X6T702"/>
<dbReference type="Proteomes" id="UP000887013">
    <property type="component" value="Unassembled WGS sequence"/>
</dbReference>